<evidence type="ECO:0000256" key="3">
    <source>
        <dbReference type="SAM" id="MobiDB-lite"/>
    </source>
</evidence>
<dbReference type="AlphaFoldDB" id="A0A5C3ENL5"/>
<name>A0A5C3ENL5_9BASI</name>
<comment type="similarity">
    <text evidence="1">Belongs to the FAH family.</text>
</comment>
<dbReference type="Pfam" id="PF01557">
    <property type="entry name" value="FAA_hydrolase"/>
    <property type="match status" value="1"/>
</dbReference>
<dbReference type="PANTHER" id="PTHR11820">
    <property type="entry name" value="ACYLPYRUVASE"/>
    <property type="match status" value="1"/>
</dbReference>
<feature type="compositionally biased region" description="Low complexity" evidence="3">
    <location>
        <begin position="32"/>
        <end position="58"/>
    </location>
</feature>
<evidence type="ECO:0000313" key="6">
    <source>
        <dbReference type="Proteomes" id="UP000324022"/>
    </source>
</evidence>
<dbReference type="FunFam" id="3.90.850.10:FF:000002">
    <property type="entry name" value="2-hydroxyhepta-2,4-diene-1,7-dioate isomerase"/>
    <property type="match status" value="1"/>
</dbReference>
<dbReference type="InterPro" id="IPR011234">
    <property type="entry name" value="Fumarylacetoacetase-like_C"/>
</dbReference>
<evidence type="ECO:0000256" key="2">
    <source>
        <dbReference type="ARBA" id="ARBA00022723"/>
    </source>
</evidence>
<keyword evidence="2" id="KW-0479">Metal-binding</keyword>
<dbReference type="GO" id="GO:0050163">
    <property type="term" value="F:oxaloacetate tautomerase activity"/>
    <property type="evidence" value="ECO:0007669"/>
    <property type="project" value="UniProtKB-ARBA"/>
</dbReference>
<accession>A0A5C3ENL5</accession>
<proteinExistence type="inferred from homology"/>
<dbReference type="SUPFAM" id="SSF56529">
    <property type="entry name" value="FAH"/>
    <property type="match status" value="1"/>
</dbReference>
<protein>
    <submittedName>
        <fullName evidence="5">Related to 2-keto-4-pentenoate hydratase/2-oxohepta-3-ene-1,7-dioic acid hydratase (Catechol pathway)</fullName>
    </submittedName>
</protein>
<dbReference type="GO" id="GO:0006107">
    <property type="term" value="P:oxaloacetate metabolic process"/>
    <property type="evidence" value="ECO:0007669"/>
    <property type="project" value="UniProtKB-ARBA"/>
</dbReference>
<dbReference type="Proteomes" id="UP000324022">
    <property type="component" value="Unassembled WGS sequence"/>
</dbReference>
<dbReference type="InterPro" id="IPR036663">
    <property type="entry name" value="Fumarylacetoacetase_C_sf"/>
</dbReference>
<dbReference type="EMBL" id="OOIN01000040">
    <property type="protein sequence ID" value="SPO31680.1"/>
    <property type="molecule type" value="Genomic_DNA"/>
</dbReference>
<feature type="region of interest" description="Disordered" evidence="3">
    <location>
        <begin position="1"/>
        <end position="64"/>
    </location>
</feature>
<keyword evidence="6" id="KW-1185">Reference proteome</keyword>
<dbReference type="PANTHER" id="PTHR11820:SF7">
    <property type="entry name" value="ACYLPYRUVASE FAHD1, MITOCHONDRIAL"/>
    <property type="match status" value="1"/>
</dbReference>
<dbReference type="OrthoDB" id="411064at2759"/>
<gene>
    <name evidence="5" type="ORF">UTRI_06621_B</name>
</gene>
<organism evidence="5 6">
    <name type="scientific">Ustilago trichophora</name>
    <dbReference type="NCBI Taxonomy" id="86804"/>
    <lineage>
        <taxon>Eukaryota</taxon>
        <taxon>Fungi</taxon>
        <taxon>Dikarya</taxon>
        <taxon>Basidiomycota</taxon>
        <taxon>Ustilaginomycotina</taxon>
        <taxon>Ustilaginomycetes</taxon>
        <taxon>Ustilaginales</taxon>
        <taxon>Ustilaginaceae</taxon>
        <taxon>Ustilago</taxon>
    </lineage>
</organism>
<evidence type="ECO:0000313" key="5">
    <source>
        <dbReference type="EMBL" id="SPO31680.1"/>
    </source>
</evidence>
<sequence>MPRRTRPADPPVASTSEPDSHPAKRARHRESTPASSPSPSLTPSSPPSSSSSSSSSSSEAEITLVSKRPPFRRIVRFIPKDYNPDDEFEAYLGEPVDPDIDVGQAVADGQEVLVNILEAWDLMDEIGPFTGEQRAIHRLLPLFMEHPEYTPEEPMQVPGAIRCIGLNYVSHAKEVGLEIPTVPTMFLKPETALVYHDEDIVIPKSFVDDDAADYEAEVAIILAKDCKNVTEDEAMDYVLGITAANDVSSRKAQFAQSQWCYSKGFDSSCPIGPTLVHRDAIKDWSKVSIQGKLNGKVVQESDLSDLIFSIPKIVSFLSQGTTLKAATVILTGTPAGIGWTSKPRRTLQHGDVFTVTISHGAGSLINKVRFEGRSRSSTPSSEE</sequence>
<reference evidence="5 6" key="1">
    <citation type="submission" date="2018-03" db="EMBL/GenBank/DDBJ databases">
        <authorList>
            <person name="Guldener U."/>
        </authorList>
    </citation>
    <scope>NUCLEOTIDE SEQUENCE [LARGE SCALE GENOMIC DNA]</scope>
    <source>
        <strain evidence="5 6">NBRC100155</strain>
    </source>
</reference>
<feature type="domain" description="Fumarylacetoacetase-like C-terminal" evidence="4">
    <location>
        <begin position="161"/>
        <end position="369"/>
    </location>
</feature>
<evidence type="ECO:0000259" key="4">
    <source>
        <dbReference type="Pfam" id="PF01557"/>
    </source>
</evidence>
<evidence type="ECO:0000256" key="1">
    <source>
        <dbReference type="ARBA" id="ARBA00010211"/>
    </source>
</evidence>
<dbReference type="GO" id="GO:0018773">
    <property type="term" value="F:acetylpyruvate hydrolase activity"/>
    <property type="evidence" value="ECO:0007669"/>
    <property type="project" value="TreeGrafter"/>
</dbReference>
<dbReference type="GO" id="GO:0046872">
    <property type="term" value="F:metal ion binding"/>
    <property type="evidence" value="ECO:0007669"/>
    <property type="project" value="UniProtKB-KW"/>
</dbReference>
<dbReference type="Gene3D" id="3.90.850.10">
    <property type="entry name" value="Fumarylacetoacetase-like, C-terminal domain"/>
    <property type="match status" value="1"/>
</dbReference>